<dbReference type="InterPro" id="IPR003210">
    <property type="entry name" value="Signal_recog_particle_SRP14"/>
</dbReference>
<evidence type="ECO:0000313" key="8">
    <source>
        <dbReference type="EMBL" id="SBS86963.1"/>
    </source>
</evidence>
<accession>A0A1A8W4P6</accession>
<dbReference type="SUPFAM" id="SSF54762">
    <property type="entry name" value="Signal recognition particle alu RNA binding heterodimer, SRP9/14"/>
    <property type="match status" value="1"/>
</dbReference>
<evidence type="ECO:0000256" key="5">
    <source>
        <dbReference type="ARBA" id="ARBA00023135"/>
    </source>
</evidence>
<dbReference type="GO" id="GO:0030942">
    <property type="term" value="F:endoplasmic reticulum signal peptide binding"/>
    <property type="evidence" value="ECO:0007669"/>
    <property type="project" value="InterPro"/>
</dbReference>
<evidence type="ECO:0000256" key="6">
    <source>
        <dbReference type="ARBA" id="ARBA00023274"/>
    </source>
</evidence>
<dbReference type="GO" id="GO:0006614">
    <property type="term" value="P:SRP-dependent cotranslational protein targeting to membrane"/>
    <property type="evidence" value="ECO:0007669"/>
    <property type="project" value="InterPro"/>
</dbReference>
<organism evidence="8 9">
    <name type="scientific">Plasmodium ovale curtisi</name>
    <dbReference type="NCBI Taxonomy" id="864141"/>
    <lineage>
        <taxon>Eukaryota</taxon>
        <taxon>Sar</taxon>
        <taxon>Alveolata</taxon>
        <taxon>Apicomplexa</taxon>
        <taxon>Aconoidasida</taxon>
        <taxon>Haemosporida</taxon>
        <taxon>Plasmodiidae</taxon>
        <taxon>Plasmodium</taxon>
        <taxon>Plasmodium (Plasmodium)</taxon>
    </lineage>
</organism>
<evidence type="ECO:0000256" key="2">
    <source>
        <dbReference type="ARBA" id="ARBA00010349"/>
    </source>
</evidence>
<evidence type="ECO:0000256" key="7">
    <source>
        <dbReference type="SAM" id="MobiDB-lite"/>
    </source>
</evidence>
<evidence type="ECO:0000256" key="1">
    <source>
        <dbReference type="ARBA" id="ARBA00004496"/>
    </source>
</evidence>
<proteinExistence type="inferred from homology"/>
<dbReference type="Proteomes" id="UP000078560">
    <property type="component" value="Unassembled WGS sequence"/>
</dbReference>
<name>A0A1A8W4P6_PLAOA</name>
<reference evidence="9" key="1">
    <citation type="submission" date="2016-05" db="EMBL/GenBank/DDBJ databases">
        <authorList>
            <person name="Naeem Raeece"/>
        </authorList>
    </citation>
    <scope>NUCLEOTIDE SEQUENCE [LARGE SCALE GENOMIC DNA]</scope>
</reference>
<feature type="compositionally biased region" description="Basic and acidic residues" evidence="7">
    <location>
        <begin position="45"/>
        <end position="54"/>
    </location>
</feature>
<protein>
    <submittedName>
        <fullName evidence="8">Signal recognition particle subunit SRP14</fullName>
    </submittedName>
</protein>
<evidence type="ECO:0000256" key="3">
    <source>
        <dbReference type="ARBA" id="ARBA00022490"/>
    </source>
</evidence>
<dbReference type="AlphaFoldDB" id="A0A1A8W4P6"/>
<dbReference type="GO" id="GO:0005786">
    <property type="term" value="C:signal recognition particle, endoplasmic reticulum targeting"/>
    <property type="evidence" value="ECO:0007669"/>
    <property type="project" value="UniProtKB-KW"/>
</dbReference>
<keyword evidence="4" id="KW-0694">RNA-binding</keyword>
<dbReference type="GO" id="GO:0008312">
    <property type="term" value="F:7S RNA binding"/>
    <property type="evidence" value="ECO:0007669"/>
    <property type="project" value="InterPro"/>
</dbReference>
<keyword evidence="6" id="KW-0687">Ribonucleoprotein</keyword>
<dbReference type="Pfam" id="PF02290">
    <property type="entry name" value="SRP14"/>
    <property type="match status" value="1"/>
</dbReference>
<dbReference type="InterPro" id="IPR009018">
    <property type="entry name" value="Signal_recog_particle_SRP9/14"/>
</dbReference>
<comment type="similarity">
    <text evidence="2">Belongs to the SRP14 family.</text>
</comment>
<evidence type="ECO:0000256" key="4">
    <source>
        <dbReference type="ARBA" id="ARBA00022884"/>
    </source>
</evidence>
<sequence length="123" mass="14259">MVLLSNSAFIEELRKLCTREDENKKASVWITMKRVKRSMIKKMVPKKEGSEKRNDRRNKKMNRDDGKVCDHTEVCGDQGKEKGIISKTKDQAKQRCDQAVVSIRNSPICYMTNVLTSLFITYK</sequence>
<evidence type="ECO:0000313" key="9">
    <source>
        <dbReference type="Proteomes" id="UP000078560"/>
    </source>
</evidence>
<dbReference type="EMBL" id="FLQU01000529">
    <property type="protein sequence ID" value="SBS86963.1"/>
    <property type="molecule type" value="Genomic_DNA"/>
</dbReference>
<comment type="subcellular location">
    <subcellularLocation>
        <location evidence="1">Cytoplasm</location>
    </subcellularLocation>
</comment>
<keyword evidence="5" id="KW-0733">Signal recognition particle</keyword>
<feature type="region of interest" description="Disordered" evidence="7">
    <location>
        <begin position="41"/>
        <end position="66"/>
    </location>
</feature>
<gene>
    <name evidence="8" type="ORF">POVCU2_0040180</name>
</gene>
<keyword evidence="3" id="KW-0963">Cytoplasm</keyword>
<dbReference type="Gene3D" id="3.30.720.10">
    <property type="entry name" value="Signal recognition particle alu RNA binding heterodimer, srp9/1"/>
    <property type="match status" value="1"/>
</dbReference>